<sequence>MKCRANDSNLAQIVIRHTLAYFDASNVRRDEFVKGVLLNNLIESGALGEEPTDADVFQRWQKTKCKQIERIIKEDSPMPADFTFGWMAALPSEYRTKCLNDVCGAMGTFYTPLSPIGTQSKLTAMQASLSNVSKEFADVLQHSEPAMDGVYNSNDDKADLQQLSNELYELIATSFVELGAINKACGVLPSAYVAMANSQLFRKE</sequence>
<name>A0A0H3ZTG7_9VIBR</name>
<evidence type="ECO:0000313" key="1">
    <source>
        <dbReference type="EMBL" id="AKN39643.1"/>
    </source>
</evidence>
<protein>
    <submittedName>
        <fullName evidence="1">Phage protein</fullName>
    </submittedName>
</protein>
<proteinExistence type="predicted"/>
<accession>A0A0H3ZTG7</accession>
<reference evidence="1" key="1">
    <citation type="journal article" date="2015" name="MBio">
        <title>Eco-Evolutionary Dynamics of Episomes among Ecologically Cohesive Bacterial Populations.</title>
        <authorList>
            <person name="Xue H."/>
            <person name="Cordero O.X."/>
            <person name="Camas F.M."/>
            <person name="Trimble W."/>
            <person name="Meyer F."/>
            <person name="Guglielmini J."/>
            <person name="Rocha E.P."/>
            <person name="Polz M.F."/>
        </authorList>
    </citation>
    <scope>NUCLEOTIDE SEQUENCE</scope>
    <source>
        <strain evidence="1">1F_97</strain>
    </source>
</reference>
<organism evidence="1">
    <name type="scientific">Vibrio sp. 1F_97</name>
    <dbReference type="NCBI Taxonomy" id="1652827"/>
    <lineage>
        <taxon>Bacteria</taxon>
        <taxon>Pseudomonadati</taxon>
        <taxon>Pseudomonadota</taxon>
        <taxon>Gammaproteobacteria</taxon>
        <taxon>Vibrionales</taxon>
        <taxon>Vibrionaceae</taxon>
        <taxon>Vibrio</taxon>
    </lineage>
</organism>
<dbReference type="EMBL" id="KP795655">
    <property type="protein sequence ID" value="AKN39643.1"/>
    <property type="molecule type" value="Genomic_DNA"/>
</dbReference>
<dbReference type="AlphaFoldDB" id="A0A0H3ZTG7"/>